<dbReference type="EMBL" id="ML220114">
    <property type="protein sequence ID" value="TGZ82929.1"/>
    <property type="molecule type" value="Genomic_DNA"/>
</dbReference>
<sequence length="70" mass="8135">MMVCTFFLPFLFSSFSLYSDSGVDEWVAAGSTYTFVVCRSVFTLHLLPFNLYSWVGLVWFLSNEDNHTQY</sequence>
<evidence type="ECO:0000256" key="2">
    <source>
        <dbReference type="SAM" id="SignalP"/>
    </source>
</evidence>
<feature type="transmembrane region" description="Helical" evidence="1">
    <location>
        <begin position="43"/>
        <end position="61"/>
    </location>
</feature>
<dbReference type="Proteomes" id="UP000298138">
    <property type="component" value="Unassembled WGS sequence"/>
</dbReference>
<dbReference type="InParanoid" id="A0A4S2N1C6"/>
<keyword evidence="2" id="KW-0732">Signal</keyword>
<organism evidence="3 4">
    <name type="scientific">Ascodesmis nigricans</name>
    <dbReference type="NCBI Taxonomy" id="341454"/>
    <lineage>
        <taxon>Eukaryota</taxon>
        <taxon>Fungi</taxon>
        <taxon>Dikarya</taxon>
        <taxon>Ascomycota</taxon>
        <taxon>Pezizomycotina</taxon>
        <taxon>Pezizomycetes</taxon>
        <taxon>Pezizales</taxon>
        <taxon>Ascodesmidaceae</taxon>
        <taxon>Ascodesmis</taxon>
    </lineage>
</organism>
<protein>
    <submittedName>
        <fullName evidence="3">Uncharacterized protein</fullName>
    </submittedName>
</protein>
<evidence type="ECO:0000313" key="3">
    <source>
        <dbReference type="EMBL" id="TGZ82929.1"/>
    </source>
</evidence>
<gene>
    <name evidence="3" type="ORF">EX30DRAFT_144279</name>
</gene>
<feature type="chain" id="PRO_5020805075" evidence="2">
    <location>
        <begin position="22"/>
        <end position="70"/>
    </location>
</feature>
<reference evidence="3 4" key="1">
    <citation type="submission" date="2019-04" db="EMBL/GenBank/DDBJ databases">
        <title>Comparative genomics and transcriptomics to analyze fruiting body development in filamentous ascomycetes.</title>
        <authorList>
            <consortium name="DOE Joint Genome Institute"/>
            <person name="Lutkenhaus R."/>
            <person name="Traeger S."/>
            <person name="Breuer J."/>
            <person name="Kuo A."/>
            <person name="Lipzen A."/>
            <person name="Pangilinan J."/>
            <person name="Dilworth D."/>
            <person name="Sandor L."/>
            <person name="Poggeler S."/>
            <person name="Barry K."/>
            <person name="Grigoriev I.V."/>
            <person name="Nowrousian M."/>
        </authorList>
    </citation>
    <scope>NUCLEOTIDE SEQUENCE [LARGE SCALE GENOMIC DNA]</scope>
    <source>
        <strain evidence="3 4">CBS 389.68</strain>
    </source>
</reference>
<evidence type="ECO:0000256" key="1">
    <source>
        <dbReference type="SAM" id="Phobius"/>
    </source>
</evidence>
<evidence type="ECO:0000313" key="4">
    <source>
        <dbReference type="Proteomes" id="UP000298138"/>
    </source>
</evidence>
<feature type="signal peptide" evidence="2">
    <location>
        <begin position="1"/>
        <end position="21"/>
    </location>
</feature>
<keyword evidence="4" id="KW-1185">Reference proteome</keyword>
<accession>A0A4S2N1C6</accession>
<keyword evidence="1" id="KW-0812">Transmembrane</keyword>
<proteinExistence type="predicted"/>
<name>A0A4S2N1C6_9PEZI</name>
<keyword evidence="1" id="KW-0472">Membrane</keyword>
<dbReference type="AlphaFoldDB" id="A0A4S2N1C6"/>
<keyword evidence="1" id="KW-1133">Transmembrane helix</keyword>